<keyword evidence="2" id="KW-1188">Viral release from host cell</keyword>
<comment type="subcellular location">
    <subcellularLocation>
        <location evidence="1">Virion</location>
    </subcellularLocation>
</comment>
<proteinExistence type="predicted"/>
<reference evidence="4" key="1">
    <citation type="submission" date="2022-10" db="EMBL/GenBank/DDBJ databases">
        <title>Complete genome sequence of Agrobacterium salinitolerans CFBP5507.</title>
        <authorList>
            <person name="Tchabashvili S."/>
            <person name="Yen H.-C."/>
            <person name="Haryono M."/>
            <person name="Lin Y.-C."/>
            <person name="Lai E.-M."/>
            <person name="Kuo C.-H."/>
        </authorList>
    </citation>
    <scope>NUCLEOTIDE SEQUENCE</scope>
    <source>
        <strain evidence="4">CFBP5507</strain>
    </source>
</reference>
<organism evidence="4 5">
    <name type="scientific">Agrobacterium salinitolerans</name>
    <dbReference type="NCBI Taxonomy" id="1183413"/>
    <lineage>
        <taxon>Bacteria</taxon>
        <taxon>Pseudomonadati</taxon>
        <taxon>Pseudomonadota</taxon>
        <taxon>Alphaproteobacteria</taxon>
        <taxon>Hyphomicrobiales</taxon>
        <taxon>Rhizobiaceae</taxon>
        <taxon>Rhizobium/Agrobacterium group</taxon>
        <taxon>Agrobacterium</taxon>
    </lineage>
</organism>
<gene>
    <name evidence="4" type="ORF">CFBP5507_07845</name>
</gene>
<evidence type="ECO:0000256" key="3">
    <source>
        <dbReference type="ARBA" id="ARBA00023219"/>
    </source>
</evidence>
<evidence type="ECO:0000313" key="5">
    <source>
        <dbReference type="Proteomes" id="UP000298735"/>
    </source>
</evidence>
<sequence>MDGDFNVDVATLKTRVSNTWNARSHWTPIYQEAYDFAVPMRRPSGGANGRARGPDRLFDMTAPMSAMYFAGNLQRDLFPAGQSTFELEAGPLAAMALEDSEKKQFNRELSRVSKLIHPFFLAGDWDTAIHEMCIDLAVGTGALLPVKGTPSNPIMFACIPFDQLAISTDAFGRVNLVSWRQALRRDQIVDAWPKGRFPEDFKDQAKTRPSDEVTVYQDWWADRQSGGGWHFGARLDNSTELIAHERYRTQPIAIPRYYRVPGEAYGRGVILTALPTIKTLNKAQELALKSAAINMLGIWGYRAGGTFNPNTVNLAPGQFWAMQSTGGVLGPDITRLDPASGNMNVAQMLIGDLQGQIKQAMFDTRLPDYEGTPRSASEMTARLQQRANIHIGAFGRLVREIMPVVVPRAAEILMEFGMLPGIQQVDDLLVSVNVRSPMQAALNADRIAAIANYHDMVMAFAGPEQRELYLNQDKVMDRIADGLQIDKDLIPDENEKKAVLVKIEEARQQQMQAMMAAEVAKQAPGAIKDLAVADMRRAA</sequence>
<dbReference type="Pfam" id="PF12236">
    <property type="entry name" value="Head-tail_con"/>
    <property type="match status" value="1"/>
</dbReference>
<protein>
    <submittedName>
        <fullName evidence="4">Portal protein</fullName>
    </submittedName>
</protein>
<accession>A0A4Z1RB25</accession>
<dbReference type="AlphaFoldDB" id="A0A4Z1RB25"/>
<dbReference type="RefSeq" id="WP_137410557.1">
    <property type="nucleotide sequence ID" value="NZ_CP109968.1"/>
</dbReference>
<dbReference type="InterPro" id="IPR020991">
    <property type="entry name" value="Connector_podovirus"/>
</dbReference>
<dbReference type="Proteomes" id="UP000298735">
    <property type="component" value="Chromosome Circular"/>
</dbReference>
<keyword evidence="3" id="KW-0231">Viral genome packaging</keyword>
<dbReference type="EMBL" id="CP109968">
    <property type="protein sequence ID" value="UYZ06174.1"/>
    <property type="molecule type" value="Genomic_DNA"/>
</dbReference>
<evidence type="ECO:0000256" key="2">
    <source>
        <dbReference type="ARBA" id="ARBA00022612"/>
    </source>
</evidence>
<evidence type="ECO:0000313" key="4">
    <source>
        <dbReference type="EMBL" id="UYZ06174.1"/>
    </source>
</evidence>
<dbReference type="KEGG" id="asal:CFBP5507_07845"/>
<name>A0A4Z1RB25_9HYPH</name>
<dbReference type="OrthoDB" id="1666403at2"/>
<evidence type="ECO:0000256" key="1">
    <source>
        <dbReference type="ARBA" id="ARBA00004328"/>
    </source>
</evidence>